<evidence type="ECO:0000259" key="8">
    <source>
        <dbReference type="Pfam" id="PF01656"/>
    </source>
</evidence>
<dbReference type="SUPFAM" id="SSF52540">
    <property type="entry name" value="P-loop containing nucleoside triphosphate hydrolases"/>
    <property type="match status" value="1"/>
</dbReference>
<dbReference type="Gene3D" id="3.40.50.300">
    <property type="entry name" value="P-loop containing nucleotide triphosphate hydrolases"/>
    <property type="match status" value="1"/>
</dbReference>
<dbReference type="HAMAP" id="MF_00028">
    <property type="entry name" value="CobQ"/>
    <property type="match status" value="1"/>
</dbReference>
<dbReference type="EMBL" id="JAUTBK010000002">
    <property type="protein sequence ID" value="MDQ1208185.1"/>
    <property type="molecule type" value="Genomic_DNA"/>
</dbReference>
<keyword evidence="4 7" id="KW-0169">Cobalamin biosynthesis</keyword>
<organism evidence="10 11">
    <name type="scientific">Acinetobacter baylyi</name>
    <dbReference type="NCBI Taxonomy" id="202950"/>
    <lineage>
        <taxon>Bacteria</taxon>
        <taxon>Pseudomonadati</taxon>
        <taxon>Pseudomonadota</taxon>
        <taxon>Gammaproteobacteria</taxon>
        <taxon>Moraxellales</taxon>
        <taxon>Moraxellaceae</taxon>
        <taxon>Acinetobacter</taxon>
    </lineage>
</organism>
<evidence type="ECO:0000256" key="6">
    <source>
        <dbReference type="ARBA" id="ARBA00025166"/>
    </source>
</evidence>
<dbReference type="CDD" id="cd01750">
    <property type="entry name" value="GATase1_CobQ"/>
    <property type="match status" value="1"/>
</dbReference>
<proteinExistence type="inferred from homology"/>
<dbReference type="InterPro" id="IPR004459">
    <property type="entry name" value="CobQ_synth"/>
</dbReference>
<name>A0ABU0UUG4_ACIBI</name>
<dbReference type="InterPro" id="IPR027417">
    <property type="entry name" value="P-loop_NTPase"/>
</dbReference>
<dbReference type="CDD" id="cd05389">
    <property type="entry name" value="CobQ_N"/>
    <property type="match status" value="1"/>
</dbReference>
<dbReference type="InterPro" id="IPR011698">
    <property type="entry name" value="GATase_3"/>
</dbReference>
<dbReference type="Pfam" id="PF01656">
    <property type="entry name" value="CbiA"/>
    <property type="match status" value="1"/>
</dbReference>
<feature type="active site" description="Nucleophile" evidence="7">
    <location>
        <position position="327"/>
    </location>
</feature>
<keyword evidence="5 7" id="KW-0315">Glutamine amidotransferase</keyword>
<keyword evidence="11" id="KW-1185">Reference proteome</keyword>
<evidence type="ECO:0000256" key="1">
    <source>
        <dbReference type="ARBA" id="ARBA00004953"/>
    </source>
</evidence>
<evidence type="ECO:0000313" key="11">
    <source>
        <dbReference type="Proteomes" id="UP001233360"/>
    </source>
</evidence>
<sequence>MRHISIFGTSSDAGKSTLTFVIAKILQRAGIRVAPFKAQNVSNNARVCDDGSEIAIAQSFQAEVLAIPTSYHLNPILLKSGINGQTSVIVEGQVISQQDVLEYYRDLDTLKPAVQRCFETLAKMYDCIVAEGAGSPVELNLMDKDLSNIFIAEHYQTKIILVADIEKGGVFASVWGTYNLLPADLRSNVIGVIINKFRGDLSLFDEGIRIIEQAFKIPVLGVLPYMPFNLGFEDNASLQNFVQQPRQKKLKIGVIAYPYMSNYNDFEPLIADDEVLLEFINSPISLEHFEGVILPGSKLVIEDLHWLKTNGLFEQLQQRRKPIFAICGGYEMLFEQLHDPERIENLEPTTATGLGLIDDEIYFAKNKILNKAEYPIFGLNIAGFEMHHGISQKYPLYFQKDNIQGTFIHQVFDHNAFRTQYLRAICAQYQGFDFQLYKTEQINNFIEACRKRLNVKLILEAIQDQ</sequence>
<dbReference type="RefSeq" id="WP_307002588.1">
    <property type="nucleotide sequence ID" value="NZ_JAUTBK010000002.1"/>
</dbReference>
<accession>A0ABU0UUG4</accession>
<dbReference type="PROSITE" id="PS51274">
    <property type="entry name" value="GATASE_COBBQ"/>
    <property type="match status" value="1"/>
</dbReference>
<keyword evidence="10" id="KW-0436">Ligase</keyword>
<evidence type="ECO:0000313" key="10">
    <source>
        <dbReference type="EMBL" id="MDQ1208185.1"/>
    </source>
</evidence>
<dbReference type="NCBIfam" id="TIGR00313">
    <property type="entry name" value="cobQ"/>
    <property type="match status" value="1"/>
</dbReference>
<dbReference type="Gene3D" id="3.40.50.880">
    <property type="match status" value="1"/>
</dbReference>
<dbReference type="NCBIfam" id="NF001989">
    <property type="entry name" value="PRK00784.1"/>
    <property type="match status" value="1"/>
</dbReference>
<evidence type="ECO:0000256" key="7">
    <source>
        <dbReference type="HAMAP-Rule" id="MF_00028"/>
    </source>
</evidence>
<comment type="similarity">
    <text evidence="2 7">Belongs to the CobB/CobQ family. CobQ subfamily.</text>
</comment>
<dbReference type="PANTHER" id="PTHR21343">
    <property type="entry name" value="DETHIOBIOTIN SYNTHETASE"/>
    <property type="match status" value="1"/>
</dbReference>
<dbReference type="SUPFAM" id="SSF52317">
    <property type="entry name" value="Class I glutamine amidotransferase-like"/>
    <property type="match status" value="1"/>
</dbReference>
<comment type="caution">
    <text evidence="10">The sequence shown here is derived from an EMBL/GenBank/DDBJ whole genome shotgun (WGS) entry which is preliminary data.</text>
</comment>
<evidence type="ECO:0000256" key="5">
    <source>
        <dbReference type="ARBA" id="ARBA00022962"/>
    </source>
</evidence>
<dbReference type="InterPro" id="IPR047045">
    <property type="entry name" value="CobQ_N"/>
</dbReference>
<dbReference type="Pfam" id="PF07685">
    <property type="entry name" value="GATase_3"/>
    <property type="match status" value="1"/>
</dbReference>
<dbReference type="InterPro" id="IPR033949">
    <property type="entry name" value="CobQ_GATase1"/>
</dbReference>
<protein>
    <recommendedName>
        <fullName evidence="3 7">Cobyric acid synthase</fullName>
    </recommendedName>
</protein>
<dbReference type="GO" id="GO:0051921">
    <property type="term" value="F:adenosylcobyric acid synthase (glutamine-hydrolyzing) activity"/>
    <property type="evidence" value="ECO:0007669"/>
    <property type="project" value="UniProtKB-EC"/>
</dbReference>
<evidence type="ECO:0000256" key="2">
    <source>
        <dbReference type="ARBA" id="ARBA00006205"/>
    </source>
</evidence>
<feature type="active site" evidence="7">
    <location>
        <position position="409"/>
    </location>
</feature>
<dbReference type="PANTHER" id="PTHR21343:SF1">
    <property type="entry name" value="COBYRIC ACID SYNTHASE"/>
    <property type="match status" value="1"/>
</dbReference>
<dbReference type="InterPro" id="IPR029062">
    <property type="entry name" value="Class_I_gatase-like"/>
</dbReference>
<evidence type="ECO:0000256" key="4">
    <source>
        <dbReference type="ARBA" id="ARBA00022573"/>
    </source>
</evidence>
<dbReference type="Proteomes" id="UP001233360">
    <property type="component" value="Unassembled WGS sequence"/>
</dbReference>
<reference evidence="10 11" key="1">
    <citation type="submission" date="2023-07" db="EMBL/GenBank/DDBJ databases">
        <title>Functional and genomic diversity of the sorghum phyllosphere microbiome.</title>
        <authorList>
            <person name="Shade A."/>
        </authorList>
    </citation>
    <scope>NUCLEOTIDE SEQUENCE [LARGE SCALE GENOMIC DNA]</scope>
    <source>
        <strain evidence="10 11">SORGH_AS_0887</strain>
    </source>
</reference>
<gene>
    <name evidence="7" type="primary">cobQ</name>
    <name evidence="10" type="ORF">QE380_001108</name>
</gene>
<evidence type="ECO:0000256" key="3">
    <source>
        <dbReference type="ARBA" id="ARBA00019833"/>
    </source>
</evidence>
<evidence type="ECO:0000259" key="9">
    <source>
        <dbReference type="Pfam" id="PF07685"/>
    </source>
</evidence>
<comment type="pathway">
    <text evidence="1 7">Cofactor biosynthesis; adenosylcobalamin biosynthesis.</text>
</comment>
<dbReference type="InterPro" id="IPR002586">
    <property type="entry name" value="CobQ/CobB/MinD/ParA_Nub-bd_dom"/>
</dbReference>
<feature type="domain" description="CobQ/CobB/MinD/ParA nucleotide binding" evidence="8">
    <location>
        <begin position="4"/>
        <end position="226"/>
    </location>
</feature>
<comment type="function">
    <text evidence="6 7">Catalyzes amidations at positions B, D, E, and G on adenosylcobyrinic A,C-diamide. NH(2) groups are provided by glutamine, and one molecule of ATP is hydrogenolyzed for each amidation.</text>
</comment>
<feature type="domain" description="CobB/CobQ-like glutamine amidotransferase" evidence="9">
    <location>
        <begin position="251"/>
        <end position="393"/>
    </location>
</feature>